<proteinExistence type="predicted"/>
<protein>
    <submittedName>
        <fullName evidence="1">Nuclear-interacting partner of ALK</fullName>
    </submittedName>
</protein>
<organism evidence="1 2">
    <name type="scientific">Coemansia aciculifera</name>
    <dbReference type="NCBI Taxonomy" id="417176"/>
    <lineage>
        <taxon>Eukaryota</taxon>
        <taxon>Fungi</taxon>
        <taxon>Fungi incertae sedis</taxon>
        <taxon>Zoopagomycota</taxon>
        <taxon>Kickxellomycotina</taxon>
        <taxon>Kickxellomycetes</taxon>
        <taxon>Kickxellales</taxon>
        <taxon>Kickxellaceae</taxon>
        <taxon>Coemansia</taxon>
    </lineage>
</organism>
<evidence type="ECO:0000313" key="1">
    <source>
        <dbReference type="EMBL" id="KAJ2898241.1"/>
    </source>
</evidence>
<name>A0ACC1M814_9FUNG</name>
<keyword evidence="2" id="KW-1185">Reference proteome</keyword>
<evidence type="ECO:0000313" key="2">
    <source>
        <dbReference type="Proteomes" id="UP001139981"/>
    </source>
</evidence>
<accession>A0ACC1M814</accession>
<reference evidence="1" key="1">
    <citation type="submission" date="2022-07" db="EMBL/GenBank/DDBJ databases">
        <title>Phylogenomic reconstructions and comparative analyses of Kickxellomycotina fungi.</title>
        <authorList>
            <person name="Reynolds N.K."/>
            <person name="Stajich J.E."/>
            <person name="Barry K."/>
            <person name="Grigoriev I.V."/>
            <person name="Crous P."/>
            <person name="Smith M.E."/>
        </authorList>
    </citation>
    <scope>NUCLEOTIDE SEQUENCE</scope>
    <source>
        <strain evidence="1">CBS 190363</strain>
    </source>
</reference>
<gene>
    <name evidence="1" type="primary">ZC3HC1</name>
    <name evidence="1" type="ORF">IWW38_001453</name>
</gene>
<dbReference type="EMBL" id="JANBVB010000071">
    <property type="protein sequence ID" value="KAJ2898241.1"/>
    <property type="molecule type" value="Genomic_DNA"/>
</dbReference>
<dbReference type="Proteomes" id="UP001139981">
    <property type="component" value="Unassembled WGS sequence"/>
</dbReference>
<comment type="caution">
    <text evidence="1">The sequence shown here is derived from an EMBL/GenBank/DDBJ whole genome shotgun (WGS) entry which is preliminary data.</text>
</comment>
<sequence length="455" mass="48719">MHTWLVQSPHLSPVKCARNGWVNIDCSTLKCSQCTAKLIAELPDDLTGSEEVRWIERLNQMLQSSHNANCPWKGHECSESIYSVPLATSQETVDDICRHAADILGFSDQLPATEHPLNSFQSSLLRDLRRKVIALRSEKNDSEAPPSDCNAASALVLALLGWRADTSMQRPTIKCELCFRSVGLWLFRGAAGRTNHSDLQTFNVVDEHRSFCYWAHGSVAMPERSESSSAPVNMASASAMPGWQKTIASILRAKTMSNANSNSSSDTSSDEASSGTDDGGSNGTDKDNTVEASQGDSAFKRLKPFNISAISAAAEAFGIPFSMSLLARATNKLALMTSTTELSLQQPISTTTSVDEHSGLDSLDDSLLAGAHSDWESDGPARVGLESDTAFAKQNNDDDQDDDGITSSIDTSGLASLLGDSSLASALEDPAQAQAILEYVKSLLRAKNQASAAAP</sequence>